<keyword evidence="3" id="KW-1185">Reference proteome</keyword>
<comment type="caution">
    <text evidence="2">The sequence shown here is derived from an EMBL/GenBank/DDBJ whole genome shotgun (WGS) entry which is preliminary data.</text>
</comment>
<gene>
    <name evidence="2" type="ORF">PMAYCL1PPCAC_22972</name>
</gene>
<dbReference type="EMBL" id="BTRK01000005">
    <property type="protein sequence ID" value="GMR52777.1"/>
    <property type="molecule type" value="Genomic_DNA"/>
</dbReference>
<evidence type="ECO:0000313" key="2">
    <source>
        <dbReference type="EMBL" id="GMR52777.1"/>
    </source>
</evidence>
<dbReference type="Proteomes" id="UP001328107">
    <property type="component" value="Unassembled WGS sequence"/>
</dbReference>
<proteinExistence type="predicted"/>
<name>A0AAN5CZB1_9BILA</name>
<protein>
    <submittedName>
        <fullName evidence="2">Uncharacterized protein</fullName>
    </submittedName>
</protein>
<organism evidence="2 3">
    <name type="scientific">Pristionchus mayeri</name>
    <dbReference type="NCBI Taxonomy" id="1317129"/>
    <lineage>
        <taxon>Eukaryota</taxon>
        <taxon>Metazoa</taxon>
        <taxon>Ecdysozoa</taxon>
        <taxon>Nematoda</taxon>
        <taxon>Chromadorea</taxon>
        <taxon>Rhabditida</taxon>
        <taxon>Rhabditina</taxon>
        <taxon>Diplogasteromorpha</taxon>
        <taxon>Diplogasteroidea</taxon>
        <taxon>Neodiplogasteridae</taxon>
        <taxon>Pristionchus</taxon>
    </lineage>
</organism>
<feature type="non-terminal residue" evidence="2">
    <location>
        <position position="1"/>
    </location>
</feature>
<evidence type="ECO:0000313" key="3">
    <source>
        <dbReference type="Proteomes" id="UP001328107"/>
    </source>
</evidence>
<accession>A0AAN5CZB1</accession>
<reference evidence="3" key="1">
    <citation type="submission" date="2022-10" db="EMBL/GenBank/DDBJ databases">
        <title>Genome assembly of Pristionchus species.</title>
        <authorList>
            <person name="Yoshida K."/>
            <person name="Sommer R.J."/>
        </authorList>
    </citation>
    <scope>NUCLEOTIDE SEQUENCE [LARGE SCALE GENOMIC DNA]</scope>
    <source>
        <strain evidence="3">RS5460</strain>
    </source>
</reference>
<evidence type="ECO:0000256" key="1">
    <source>
        <dbReference type="SAM" id="MobiDB-lite"/>
    </source>
</evidence>
<sequence>EGGVDVDVSLGRCLQESNGMVGSDLLSSLPAHSPSIRHVALVAYQHLHYVLGGVLIDVPQPSGDVLEALDVRDIVNQHDPVRFPQLGGGDGMESLLASSVP</sequence>
<dbReference type="AlphaFoldDB" id="A0AAN5CZB1"/>
<feature type="region of interest" description="Disordered" evidence="1">
    <location>
        <begin position="82"/>
        <end position="101"/>
    </location>
</feature>
<feature type="non-terminal residue" evidence="2">
    <location>
        <position position="101"/>
    </location>
</feature>